<sequence length="487" mass="53812">MKASRTQAALPILKAAKRAILLTGTPALSRPMELYSQLVGLRPNLFRGGLHEFGQRYCDAKETAWGWDYKGCSNLQELQILLQETVMIRRLKSEVANQLPPKSRHVKLLDVNPVKKLNASKNLQSINLASLDVNGVEKHGEVLRLFKETCQSKVASVKQYITDLLESGRKCIIYAHHQEMLDALSQLMESKNFNYVRIDGRTSSDQRGACCDLFQTSPTCRAALLSITAASTGLNLTASNLVVFAELYWNPGVLMQAEDRAHRIGQTDSVEIHYLLASGTVDEQLWSLVKNKLDVLSQVGLNMESFDNISLTHVRSKDAKLMDRYLTTTTTTTTTEKHPQVDVAIKSEKENQPETKPGASEEMSESKDAKLMDRYLTTTTTTTTTEKHPQVDVAIKSEKENQPETKPGASEEMSEDSCRKTKARISLLPPVSSSPGNCQSESTEVRSSEILVPESPPSTEATDTLDDGADDLLLSALEAAVLDESIL</sequence>
<feature type="compositionally biased region" description="Polar residues" evidence="2">
    <location>
        <begin position="431"/>
        <end position="442"/>
    </location>
</feature>
<dbReference type="InterPro" id="IPR027417">
    <property type="entry name" value="P-loop_NTPase"/>
</dbReference>
<evidence type="ECO:0000259" key="3">
    <source>
        <dbReference type="PROSITE" id="PS51194"/>
    </source>
</evidence>
<dbReference type="InterPro" id="IPR038718">
    <property type="entry name" value="SNF2-like_sf"/>
</dbReference>
<keyword evidence="5" id="KW-1185">Reference proteome</keyword>
<dbReference type="Proteomes" id="UP000278807">
    <property type="component" value="Unassembled WGS sequence"/>
</dbReference>
<dbReference type="CDD" id="cd18793">
    <property type="entry name" value="SF2_C_SNF"/>
    <property type="match status" value="1"/>
</dbReference>
<evidence type="ECO:0000313" key="5">
    <source>
        <dbReference type="Proteomes" id="UP000278807"/>
    </source>
</evidence>
<dbReference type="PANTHER" id="PTHR45766:SF6">
    <property type="entry name" value="SWI_SNF-RELATED MATRIX-ASSOCIATED ACTIN-DEPENDENT REGULATOR OF CHROMATIN SUBFAMILY A-LIKE PROTEIN 1"/>
    <property type="match status" value="1"/>
</dbReference>
<proteinExistence type="predicted"/>
<feature type="compositionally biased region" description="Basic and acidic residues" evidence="2">
    <location>
        <begin position="364"/>
        <end position="373"/>
    </location>
</feature>
<name>A0A0R3TA00_RODNA</name>
<dbReference type="STRING" id="102285.A0A0R3TA00"/>
<dbReference type="InterPro" id="IPR001650">
    <property type="entry name" value="Helicase_C-like"/>
</dbReference>
<evidence type="ECO:0000256" key="1">
    <source>
        <dbReference type="ARBA" id="ARBA00022801"/>
    </source>
</evidence>
<dbReference type="EMBL" id="UZAE01002443">
    <property type="protein sequence ID" value="VDN99746.1"/>
    <property type="molecule type" value="Genomic_DNA"/>
</dbReference>
<dbReference type="PROSITE" id="PS51194">
    <property type="entry name" value="HELICASE_CTER"/>
    <property type="match status" value="1"/>
</dbReference>
<reference evidence="4 5" key="2">
    <citation type="submission" date="2018-11" db="EMBL/GenBank/DDBJ databases">
        <authorList>
            <consortium name="Pathogen Informatics"/>
        </authorList>
    </citation>
    <scope>NUCLEOTIDE SEQUENCE [LARGE SCALE GENOMIC DNA]</scope>
</reference>
<dbReference type="GO" id="GO:0016787">
    <property type="term" value="F:hydrolase activity"/>
    <property type="evidence" value="ECO:0007669"/>
    <property type="project" value="UniProtKB-KW"/>
</dbReference>
<accession>A0A0R3TA00</accession>
<dbReference type="WBParaSite" id="HNAJ_0000388901-mRNA-1">
    <property type="protein sequence ID" value="HNAJ_0000388901-mRNA-1"/>
    <property type="gene ID" value="HNAJ_0000388901"/>
</dbReference>
<dbReference type="AlphaFoldDB" id="A0A0R3TA00"/>
<dbReference type="SMART" id="SM00490">
    <property type="entry name" value="HELICc"/>
    <property type="match status" value="1"/>
</dbReference>
<feature type="compositionally biased region" description="Basic and acidic residues" evidence="2">
    <location>
        <begin position="385"/>
        <end position="403"/>
    </location>
</feature>
<dbReference type="GO" id="GO:0043596">
    <property type="term" value="C:nuclear replication fork"/>
    <property type="evidence" value="ECO:0007669"/>
    <property type="project" value="TreeGrafter"/>
</dbReference>
<dbReference type="InterPro" id="IPR000330">
    <property type="entry name" value="SNF2_N"/>
</dbReference>
<feature type="domain" description="Helicase C-terminal" evidence="3">
    <location>
        <begin position="156"/>
        <end position="322"/>
    </location>
</feature>
<dbReference type="GO" id="GO:0006281">
    <property type="term" value="P:DNA repair"/>
    <property type="evidence" value="ECO:0007669"/>
    <property type="project" value="TreeGrafter"/>
</dbReference>
<evidence type="ECO:0000256" key="2">
    <source>
        <dbReference type="SAM" id="MobiDB-lite"/>
    </source>
</evidence>
<gene>
    <name evidence="4" type="ORF">HNAJ_LOCUS3887</name>
</gene>
<organism evidence="6">
    <name type="scientific">Rodentolepis nana</name>
    <name type="common">Dwarf tapeworm</name>
    <name type="synonym">Hymenolepis nana</name>
    <dbReference type="NCBI Taxonomy" id="102285"/>
    <lineage>
        <taxon>Eukaryota</taxon>
        <taxon>Metazoa</taxon>
        <taxon>Spiralia</taxon>
        <taxon>Lophotrochozoa</taxon>
        <taxon>Platyhelminthes</taxon>
        <taxon>Cestoda</taxon>
        <taxon>Eucestoda</taxon>
        <taxon>Cyclophyllidea</taxon>
        <taxon>Hymenolepididae</taxon>
        <taxon>Rodentolepis</taxon>
    </lineage>
</organism>
<dbReference type="GO" id="GO:0031297">
    <property type="term" value="P:replication fork processing"/>
    <property type="evidence" value="ECO:0007669"/>
    <property type="project" value="TreeGrafter"/>
</dbReference>
<evidence type="ECO:0000313" key="6">
    <source>
        <dbReference type="WBParaSite" id="HNAJ_0000388901-mRNA-1"/>
    </source>
</evidence>
<feature type="compositionally biased region" description="Basic and acidic residues" evidence="2">
    <location>
        <begin position="335"/>
        <end position="353"/>
    </location>
</feature>
<protein>
    <submittedName>
        <fullName evidence="6">Helicase C-terminal domain-containing protein</fullName>
    </submittedName>
</protein>
<dbReference type="OrthoDB" id="605656at2759"/>
<dbReference type="Gene3D" id="3.40.50.10810">
    <property type="entry name" value="Tandem AAA-ATPase domain"/>
    <property type="match status" value="1"/>
</dbReference>
<keyword evidence="1" id="KW-0378">Hydrolase</keyword>
<dbReference type="GO" id="GO:0005524">
    <property type="term" value="F:ATP binding"/>
    <property type="evidence" value="ECO:0007669"/>
    <property type="project" value="InterPro"/>
</dbReference>
<reference evidence="6" key="1">
    <citation type="submission" date="2017-02" db="UniProtKB">
        <authorList>
            <consortium name="WormBaseParasite"/>
        </authorList>
    </citation>
    <scope>IDENTIFICATION</scope>
</reference>
<dbReference type="PANTHER" id="PTHR45766">
    <property type="entry name" value="DNA ANNEALING HELICASE AND ENDONUCLEASE ZRANB3 FAMILY MEMBER"/>
    <property type="match status" value="1"/>
</dbReference>
<dbReference type="Pfam" id="PF00176">
    <property type="entry name" value="SNF2-rel_dom"/>
    <property type="match status" value="1"/>
</dbReference>
<dbReference type="Pfam" id="PF00271">
    <property type="entry name" value="Helicase_C"/>
    <property type="match status" value="1"/>
</dbReference>
<dbReference type="InterPro" id="IPR049730">
    <property type="entry name" value="SNF2/RAD54-like_C"/>
</dbReference>
<evidence type="ECO:0000313" key="4">
    <source>
        <dbReference type="EMBL" id="VDN99746.1"/>
    </source>
</evidence>
<feature type="region of interest" description="Disordered" evidence="2">
    <location>
        <begin position="331"/>
        <end position="466"/>
    </location>
</feature>
<dbReference type="SUPFAM" id="SSF52540">
    <property type="entry name" value="P-loop containing nucleoside triphosphate hydrolases"/>
    <property type="match status" value="2"/>
</dbReference>
<dbReference type="Gene3D" id="3.40.50.300">
    <property type="entry name" value="P-loop containing nucleotide triphosphate hydrolases"/>
    <property type="match status" value="1"/>
</dbReference>